<evidence type="ECO:0008006" key="3">
    <source>
        <dbReference type="Google" id="ProtNLM"/>
    </source>
</evidence>
<dbReference type="EMBL" id="VKAC01000001">
    <property type="protein sequence ID" value="TXR58095.1"/>
    <property type="molecule type" value="Genomic_DNA"/>
</dbReference>
<protein>
    <recommendedName>
        <fullName evidence="3">Fis family transcriptional regulator</fullName>
    </recommendedName>
</protein>
<dbReference type="AlphaFoldDB" id="A0A5C8ZJ65"/>
<dbReference type="OrthoDB" id="3827359at2"/>
<sequence>MRWDALFADLEAQLVAADDDVAAMHAERVRAEVAGVELRDRLRAALGQRVALRLAGGERVDGALRAAGPDWLLVEEVAGEALVALPAVVLAEGLTRSLAAPAGAVEGRLGLAAALRGVARDRSAVRIWLRAEGSGVLTGTVDRVGADHLDLARHAVDEARRAGAVRGVVTVPLPALACLRRSAT</sequence>
<name>A0A5C8ZJ65_9ACTN</name>
<accession>A0A5C8ZJ65</accession>
<organism evidence="1 2">
    <name type="scientific">Quadrisphaera setariae</name>
    <dbReference type="NCBI Taxonomy" id="2593304"/>
    <lineage>
        <taxon>Bacteria</taxon>
        <taxon>Bacillati</taxon>
        <taxon>Actinomycetota</taxon>
        <taxon>Actinomycetes</taxon>
        <taxon>Kineosporiales</taxon>
        <taxon>Kineosporiaceae</taxon>
        <taxon>Quadrisphaera</taxon>
    </lineage>
</organism>
<comment type="caution">
    <text evidence="1">The sequence shown here is derived from an EMBL/GenBank/DDBJ whole genome shotgun (WGS) entry which is preliminary data.</text>
</comment>
<dbReference type="RefSeq" id="WP_147924706.1">
    <property type="nucleotide sequence ID" value="NZ_VKAC01000001.1"/>
</dbReference>
<gene>
    <name evidence="1" type="ORF">FMM08_02525</name>
</gene>
<keyword evidence="2" id="KW-1185">Reference proteome</keyword>
<proteinExistence type="predicted"/>
<evidence type="ECO:0000313" key="1">
    <source>
        <dbReference type="EMBL" id="TXR58095.1"/>
    </source>
</evidence>
<evidence type="ECO:0000313" key="2">
    <source>
        <dbReference type="Proteomes" id="UP000321234"/>
    </source>
</evidence>
<reference evidence="1 2" key="1">
    <citation type="submission" date="2019-07" db="EMBL/GenBank/DDBJ databases">
        <title>Quadrisphaera sp. strain DD2A genome sequencing and assembly.</title>
        <authorList>
            <person name="Kim I."/>
        </authorList>
    </citation>
    <scope>NUCLEOTIDE SEQUENCE [LARGE SCALE GENOMIC DNA]</scope>
    <source>
        <strain evidence="1 2">DD2A</strain>
    </source>
</reference>
<dbReference type="Proteomes" id="UP000321234">
    <property type="component" value="Unassembled WGS sequence"/>
</dbReference>